<dbReference type="OrthoDB" id="9780943at2"/>
<comment type="similarity">
    <text evidence="1">Belongs to the UPF0065 (bug) family.</text>
</comment>
<dbReference type="Proteomes" id="UP000239990">
    <property type="component" value="Unassembled WGS sequence"/>
</dbReference>
<evidence type="ECO:0000256" key="2">
    <source>
        <dbReference type="SAM" id="SignalP"/>
    </source>
</evidence>
<comment type="caution">
    <text evidence="3">The sequence shown here is derived from an EMBL/GenBank/DDBJ whole genome shotgun (WGS) entry which is preliminary data.</text>
</comment>
<dbReference type="CDD" id="cd07012">
    <property type="entry name" value="PBP2_Bug_TTT"/>
    <property type="match status" value="1"/>
</dbReference>
<dbReference type="EMBL" id="PREU01000007">
    <property type="protein sequence ID" value="PPA75220.1"/>
    <property type="molecule type" value="Genomic_DNA"/>
</dbReference>
<name>A0A2S5GQ45_9BURK</name>
<protein>
    <submittedName>
        <fullName evidence="3">ABC transporter substrate-binding protein</fullName>
    </submittedName>
</protein>
<dbReference type="InterPro" id="IPR005064">
    <property type="entry name" value="BUG"/>
</dbReference>
<dbReference type="SUPFAM" id="SSF53850">
    <property type="entry name" value="Periplasmic binding protein-like II"/>
    <property type="match status" value="1"/>
</dbReference>
<dbReference type="InterPro" id="IPR042100">
    <property type="entry name" value="Bug_dom1"/>
</dbReference>
<dbReference type="Gene3D" id="3.40.190.10">
    <property type="entry name" value="Periplasmic binding protein-like II"/>
    <property type="match status" value="1"/>
</dbReference>
<sequence length="334" mass="34817">MFSRTLHRAVGALSAVTVLTVLPALLAPAHAADAWKPTKPVRLLVGFAPGGSADTLARLLADPLSKRLGQSVVVENLAGAGGNIMAYRLSQSAADGYTIGIAAAGSMAITHVLNPKGTNYKPSDFTPITLAAVQPNVVIVNKDVPANNLAELKAYFQNTPTATYGTAGVGISNHLIAETMLYKLGVKVPHAAYRGAAPVITDLLGGHIAMTMDNISTAAPLAAQGKVKAIAVASLKRAPQLPNVPTLDEQGLTGFDMPTWQGVFAPAGLPADVLAAYYAALQDVLKDPALVEKMAGLGSEPVTEMTPEKTAQFLEKDRQQWADIVKAANISLEQ</sequence>
<dbReference type="Pfam" id="PF03401">
    <property type="entry name" value="TctC"/>
    <property type="match status" value="1"/>
</dbReference>
<feature type="signal peptide" evidence="2">
    <location>
        <begin position="1"/>
        <end position="31"/>
    </location>
</feature>
<keyword evidence="2" id="KW-0732">Signal</keyword>
<dbReference type="PANTHER" id="PTHR42928">
    <property type="entry name" value="TRICARBOXYLATE-BINDING PROTEIN"/>
    <property type="match status" value="1"/>
</dbReference>
<accession>A0A2S5GQ45</accession>
<feature type="chain" id="PRO_5015447160" evidence="2">
    <location>
        <begin position="32"/>
        <end position="334"/>
    </location>
</feature>
<evidence type="ECO:0000313" key="4">
    <source>
        <dbReference type="Proteomes" id="UP000239990"/>
    </source>
</evidence>
<dbReference type="RefSeq" id="WP_104144445.1">
    <property type="nucleotide sequence ID" value="NZ_PREU01000007.1"/>
</dbReference>
<organism evidence="3 4">
    <name type="scientific">Achromobacter spanius</name>
    <dbReference type="NCBI Taxonomy" id="217203"/>
    <lineage>
        <taxon>Bacteria</taxon>
        <taxon>Pseudomonadati</taxon>
        <taxon>Pseudomonadota</taxon>
        <taxon>Betaproteobacteria</taxon>
        <taxon>Burkholderiales</taxon>
        <taxon>Alcaligenaceae</taxon>
        <taxon>Achromobacter</taxon>
    </lineage>
</organism>
<dbReference type="PIRSF" id="PIRSF017082">
    <property type="entry name" value="YflP"/>
    <property type="match status" value="1"/>
</dbReference>
<reference evidence="3 4" key="1">
    <citation type="submission" date="2018-02" db="EMBL/GenBank/DDBJ databases">
        <title>Draft Genome of Achromobacter spanius stain 6.</title>
        <authorList>
            <person name="Gunasekera T.S."/>
            <person name="Radwan O."/>
            <person name="Ruiz O.N."/>
        </authorList>
    </citation>
    <scope>NUCLEOTIDE SEQUENCE [LARGE SCALE GENOMIC DNA]</scope>
    <source>
        <strain evidence="3 4">6</strain>
    </source>
</reference>
<evidence type="ECO:0000313" key="3">
    <source>
        <dbReference type="EMBL" id="PPA75220.1"/>
    </source>
</evidence>
<dbReference type="AlphaFoldDB" id="A0A2S5GQ45"/>
<gene>
    <name evidence="3" type="ORF">C4E15_17985</name>
</gene>
<dbReference type="PANTHER" id="PTHR42928:SF5">
    <property type="entry name" value="BLR1237 PROTEIN"/>
    <property type="match status" value="1"/>
</dbReference>
<dbReference type="Gene3D" id="3.40.190.150">
    <property type="entry name" value="Bordetella uptake gene, domain 1"/>
    <property type="match status" value="1"/>
</dbReference>
<evidence type="ECO:0000256" key="1">
    <source>
        <dbReference type="ARBA" id="ARBA00006987"/>
    </source>
</evidence>
<proteinExistence type="inferred from homology"/>